<dbReference type="HOGENOM" id="CLU_045966_2_0_11"/>
<dbReference type="Pfam" id="PF11887">
    <property type="entry name" value="Mce4_CUP1"/>
    <property type="match status" value="1"/>
</dbReference>
<protein>
    <submittedName>
        <fullName evidence="2">MCE-family lipoprotein Lpr</fullName>
    </submittedName>
</protein>
<dbReference type="PANTHER" id="PTHR33371:SF15">
    <property type="entry name" value="LIPOPROTEIN LPRN"/>
    <property type="match status" value="1"/>
</dbReference>
<dbReference type="InterPro" id="IPR005693">
    <property type="entry name" value="Mce"/>
</dbReference>
<organism evidence="2 3">
    <name type="scientific">Nocardioides simplex</name>
    <name type="common">Arthrobacter simplex</name>
    <dbReference type="NCBI Taxonomy" id="2045"/>
    <lineage>
        <taxon>Bacteria</taxon>
        <taxon>Bacillati</taxon>
        <taxon>Actinomycetota</taxon>
        <taxon>Actinomycetes</taxon>
        <taxon>Propionibacteriales</taxon>
        <taxon>Nocardioidaceae</taxon>
        <taxon>Pimelobacter</taxon>
    </lineage>
</organism>
<dbReference type="InterPro" id="IPR052336">
    <property type="entry name" value="MlaD_Phospholipid_Transporter"/>
</dbReference>
<dbReference type="InterPro" id="IPR003399">
    <property type="entry name" value="Mce/MlaD"/>
</dbReference>
<dbReference type="Proteomes" id="UP000030300">
    <property type="component" value="Chromosome"/>
</dbReference>
<dbReference type="GO" id="GO:0005576">
    <property type="term" value="C:extracellular region"/>
    <property type="evidence" value="ECO:0007669"/>
    <property type="project" value="TreeGrafter"/>
</dbReference>
<accession>A0A0A1DGK3</accession>
<dbReference type="STRING" id="2045.KR76_05970"/>
<dbReference type="OrthoDB" id="9774928at2"/>
<dbReference type="EMBL" id="CP009896">
    <property type="protein sequence ID" value="AIY16419.1"/>
    <property type="molecule type" value="Genomic_DNA"/>
</dbReference>
<reference evidence="2 3" key="1">
    <citation type="journal article" date="2015" name="Genome Announc.">
        <title>Complete Genome Sequence of Steroid-Transforming Nocardioides simplex VKM Ac-2033D.</title>
        <authorList>
            <person name="Shtratnikova V.Y."/>
            <person name="Schelkunov M.I."/>
            <person name="Pekov Y.A."/>
            <person name="Fokina V.V."/>
            <person name="Logacheva M.D."/>
            <person name="Sokolov S.L."/>
            <person name="Bragin E.Y."/>
            <person name="Ashapkin V.V."/>
            <person name="Donova M.V."/>
        </authorList>
    </citation>
    <scope>NUCLEOTIDE SEQUENCE [LARGE SCALE GENOMIC DNA]</scope>
    <source>
        <strain evidence="2 3">VKM Ac-2033D</strain>
    </source>
</reference>
<evidence type="ECO:0000313" key="3">
    <source>
        <dbReference type="Proteomes" id="UP000030300"/>
    </source>
</evidence>
<evidence type="ECO:0000256" key="1">
    <source>
        <dbReference type="SAM" id="MobiDB-lite"/>
    </source>
</evidence>
<gene>
    <name evidence="2" type="ORF">KR76_05970</name>
</gene>
<dbReference type="eggNOG" id="COG1463">
    <property type="taxonomic scope" value="Bacteria"/>
</dbReference>
<dbReference type="PROSITE" id="PS51257">
    <property type="entry name" value="PROKAR_LIPOPROTEIN"/>
    <property type="match status" value="1"/>
</dbReference>
<dbReference type="GeneID" id="96608487"/>
<dbReference type="KEGG" id="psim:KR76_05970"/>
<dbReference type="InterPro" id="IPR024516">
    <property type="entry name" value="Mce_C"/>
</dbReference>
<proteinExistence type="predicted"/>
<dbReference type="Pfam" id="PF02470">
    <property type="entry name" value="MlaD"/>
    <property type="match status" value="1"/>
</dbReference>
<dbReference type="AlphaFoldDB" id="A0A0A1DGK3"/>
<keyword evidence="3" id="KW-1185">Reference proteome</keyword>
<keyword evidence="2" id="KW-0449">Lipoprotein</keyword>
<name>A0A0A1DGK3_NOCSI</name>
<evidence type="ECO:0000313" key="2">
    <source>
        <dbReference type="EMBL" id="AIY16419.1"/>
    </source>
</evidence>
<dbReference type="PANTHER" id="PTHR33371">
    <property type="entry name" value="INTERMEMBRANE PHOSPHOLIPID TRANSPORT SYSTEM BINDING PROTEIN MLAD-RELATED"/>
    <property type="match status" value="1"/>
</dbReference>
<feature type="compositionally biased region" description="Low complexity" evidence="1">
    <location>
        <begin position="385"/>
        <end position="414"/>
    </location>
</feature>
<feature type="region of interest" description="Disordered" evidence="1">
    <location>
        <begin position="355"/>
        <end position="443"/>
    </location>
</feature>
<dbReference type="NCBIfam" id="TIGR00996">
    <property type="entry name" value="Mtu_fam_mce"/>
    <property type="match status" value="1"/>
</dbReference>
<sequence length="443" mass="44961">MRAPTTRVRRTAAALLAALSLGLTGCGILGGGVYDAPLPGGADVGDDPITLTAEFTDVLDLVPQSNVKVDNVAVGRVTKVSLGSDGRTAVVKMEVRGDVDLPAQTIARLQQTSLLGEKYVALVRPEGGGAGSPAPGTLADGARLSTADTDAAATAEQVLGALSLVLNGGGIGQFQEISRELQAAGEGRTGEVKAFLTEVDRFVGVLDDRKEAITTAIDGLARLATTLDGDREQIADVLDGLSPGMKVLTEQRPQLTRMLSALDRLSKVTVRTLDASQADMVADLEALDPILSELAKAGADLPYSMEILLTYPFPDSVLGAIKGDYLNVFMTTNFRTLPDGCAAIGCQWPQPLAGRPVAGSGRSHLPADPPPTVLPPTDSAAPGLGTPTIPGPSILPTTPGGSPSGTTGTPSSPGTSGGTPSGTPSGSGSAPSQSDSRVAEGGE</sequence>
<dbReference type="RefSeq" id="WP_038677215.1">
    <property type="nucleotide sequence ID" value="NZ_BJMC01000002.1"/>
</dbReference>